<feature type="domain" description="C2H2-type" evidence="1">
    <location>
        <begin position="115"/>
        <end position="138"/>
    </location>
</feature>
<dbReference type="PROSITE" id="PS00028">
    <property type="entry name" value="ZINC_FINGER_C2H2_1"/>
    <property type="match status" value="1"/>
</dbReference>
<gene>
    <name evidence="2" type="ORF">ODALV1_LOCUS9663</name>
</gene>
<protein>
    <recommendedName>
        <fullName evidence="1">C2H2-type domain-containing protein</fullName>
    </recommendedName>
</protein>
<dbReference type="Proteomes" id="UP001642540">
    <property type="component" value="Unassembled WGS sequence"/>
</dbReference>
<name>A0ABP1QD75_9HEXA</name>
<evidence type="ECO:0000259" key="1">
    <source>
        <dbReference type="PROSITE" id="PS00028"/>
    </source>
</evidence>
<sequence length="290" mass="32358">MDSIRSRNVLVSLPQDPKLVIAAMACVLCQRIPDPKQYFICPGNGRHICLACARKYSDDPGSIKLDKGPVLLLETLLKFSKWECKFKKEGCDAVVLGSEWSSHVRGCGFKVSYPCKFPKCNANVASVSKLVAHYSDIHVMKMYEGLDIMITTSFETFEDQQGFALINRETGFNLLALEICNDAVFIWLWDMQRFHDKDGNETPATGCRITLSSVFSNKYGIDSQVHFVGSCVPYKITSKEVIDNVSVLCLPLSQLKKRYIRDVLGTRSLSISIEFSATDEIAEGNGEDQG</sequence>
<keyword evidence="3" id="KW-1185">Reference proteome</keyword>
<evidence type="ECO:0000313" key="2">
    <source>
        <dbReference type="EMBL" id="CAL8097523.1"/>
    </source>
</evidence>
<accession>A0ABP1QD75</accession>
<dbReference type="Gene3D" id="3.30.40.10">
    <property type="entry name" value="Zinc/RING finger domain, C3HC4 (zinc finger)"/>
    <property type="match status" value="1"/>
</dbReference>
<organism evidence="2 3">
    <name type="scientific">Orchesella dallaii</name>
    <dbReference type="NCBI Taxonomy" id="48710"/>
    <lineage>
        <taxon>Eukaryota</taxon>
        <taxon>Metazoa</taxon>
        <taxon>Ecdysozoa</taxon>
        <taxon>Arthropoda</taxon>
        <taxon>Hexapoda</taxon>
        <taxon>Collembola</taxon>
        <taxon>Entomobryomorpha</taxon>
        <taxon>Entomobryoidea</taxon>
        <taxon>Orchesellidae</taxon>
        <taxon>Orchesellinae</taxon>
        <taxon>Orchesella</taxon>
    </lineage>
</organism>
<dbReference type="EMBL" id="CAXLJM020000028">
    <property type="protein sequence ID" value="CAL8097523.1"/>
    <property type="molecule type" value="Genomic_DNA"/>
</dbReference>
<evidence type="ECO:0000313" key="3">
    <source>
        <dbReference type="Proteomes" id="UP001642540"/>
    </source>
</evidence>
<proteinExistence type="predicted"/>
<comment type="caution">
    <text evidence="2">The sequence shown here is derived from an EMBL/GenBank/DDBJ whole genome shotgun (WGS) entry which is preliminary data.</text>
</comment>
<dbReference type="InterPro" id="IPR013087">
    <property type="entry name" value="Znf_C2H2_type"/>
</dbReference>
<dbReference type="InterPro" id="IPR013083">
    <property type="entry name" value="Znf_RING/FYVE/PHD"/>
</dbReference>
<reference evidence="2 3" key="1">
    <citation type="submission" date="2024-08" db="EMBL/GenBank/DDBJ databases">
        <authorList>
            <person name="Cucini C."/>
            <person name="Frati F."/>
        </authorList>
    </citation>
    <scope>NUCLEOTIDE SEQUENCE [LARGE SCALE GENOMIC DNA]</scope>
</reference>
<dbReference type="SUPFAM" id="SSF49599">
    <property type="entry name" value="TRAF domain-like"/>
    <property type="match status" value="1"/>
</dbReference>